<evidence type="ECO:0000256" key="1">
    <source>
        <dbReference type="SAM" id="MobiDB-lite"/>
    </source>
</evidence>
<dbReference type="Proteomes" id="UP000002316">
    <property type="component" value="Chromosome 7"/>
</dbReference>
<sequence length="115" mass="12312">MSRGRGSSLRIGAHGEEMFNASRVTASGKPHGQLRHRQKGYGKAGKDKSIHACSPATSTCISFHTAYLAAVTTQSSSCIGGACHLLLSLFRAFEILLSSIPSTLRFHPSKHCIQT</sequence>
<reference evidence="3" key="1">
    <citation type="journal article" date="2010" name="PLoS Negl. Trop. Dis.">
        <title>The genome sequence of Trypanosoma brucei gambiense, causative agent of chronic human african trypanosomiasis.</title>
        <authorList>
            <person name="Jackson A.P."/>
            <person name="Sanders M."/>
            <person name="Berry A."/>
            <person name="McQuillan J."/>
            <person name="Aslett M.A."/>
            <person name="Quail M.A."/>
            <person name="Chukualim B."/>
            <person name="Capewell P."/>
            <person name="MacLeod A."/>
            <person name="Melville S.E."/>
            <person name="Gibson W."/>
            <person name="Barry J.D."/>
            <person name="Berriman M."/>
            <person name="Hertz-Fowler C."/>
        </authorList>
    </citation>
    <scope>NUCLEOTIDE SEQUENCE [LARGE SCALE GENOMIC DNA]</scope>
    <source>
        <strain evidence="3">MHOM/CI/86/DAL972</strain>
    </source>
</reference>
<dbReference type="GeneID" id="23863136"/>
<protein>
    <submittedName>
        <fullName evidence="2">Uncharacterized protein</fullName>
    </submittedName>
</protein>
<dbReference type="RefSeq" id="XP_011775230.1">
    <property type="nucleotide sequence ID" value="XM_011776928.1"/>
</dbReference>
<name>C9ZU65_TRYB9</name>
<feature type="region of interest" description="Disordered" evidence="1">
    <location>
        <begin position="24"/>
        <end position="47"/>
    </location>
</feature>
<accession>C9ZU65</accession>
<dbReference type="AlphaFoldDB" id="C9ZU65"/>
<organism evidence="2 3">
    <name type="scientific">Trypanosoma brucei gambiense (strain MHOM/CI/86/DAL972)</name>
    <dbReference type="NCBI Taxonomy" id="679716"/>
    <lineage>
        <taxon>Eukaryota</taxon>
        <taxon>Discoba</taxon>
        <taxon>Euglenozoa</taxon>
        <taxon>Kinetoplastea</taxon>
        <taxon>Metakinetoplastina</taxon>
        <taxon>Trypanosomatida</taxon>
        <taxon>Trypanosomatidae</taxon>
        <taxon>Trypanosoma</taxon>
    </lineage>
</organism>
<gene>
    <name evidence="2" type="ORF">TbgDal_VII8085</name>
</gene>
<evidence type="ECO:0000313" key="2">
    <source>
        <dbReference type="EMBL" id="CBH12951.1"/>
    </source>
</evidence>
<proteinExistence type="predicted"/>
<dbReference type="KEGG" id="tbg:TbgDal_VII8085"/>
<evidence type="ECO:0000313" key="3">
    <source>
        <dbReference type="Proteomes" id="UP000002316"/>
    </source>
</evidence>
<dbReference type="EMBL" id="FN554970">
    <property type="protein sequence ID" value="CBH12951.1"/>
    <property type="molecule type" value="Genomic_DNA"/>
</dbReference>